<proteinExistence type="predicted"/>
<accession>A0A0G4B3I4</accession>
<reference evidence="2 3" key="1">
    <citation type="journal article" date="2015" name="Nature">
        <title>rRNA introns, odd ribosomes, and small enigmatic genomes across a large radiation of phyla.</title>
        <authorList>
            <person name="Brown C.T."/>
            <person name="Hug L.A."/>
            <person name="Thomas B.C."/>
            <person name="Sharon I."/>
            <person name="Castelle C.J."/>
            <person name="Singh A."/>
            <person name="Wilkins M.J."/>
            <person name="Williams K.H."/>
            <person name="Banfield J.F."/>
        </authorList>
    </citation>
    <scope>NUCLEOTIDE SEQUENCE [LARGE SCALE GENOMIC DNA]</scope>
</reference>
<dbReference type="PANTHER" id="PTHR36851">
    <property type="entry name" value="UNNAMED PRODUCT"/>
    <property type="match status" value="1"/>
</dbReference>
<dbReference type="AlphaFoldDB" id="A0A0G4B3I4"/>
<protein>
    <recommendedName>
        <fullName evidence="4">Glycosyltransferase 2-like domain-containing protein</fullName>
    </recommendedName>
</protein>
<feature type="transmembrane region" description="Helical" evidence="1">
    <location>
        <begin position="47"/>
        <end position="65"/>
    </location>
</feature>
<dbReference type="KEGG" id="bbgw:UT28_C0001G0722"/>
<dbReference type="InterPro" id="IPR029044">
    <property type="entry name" value="Nucleotide-diphossugar_trans"/>
</dbReference>
<evidence type="ECO:0000313" key="3">
    <source>
        <dbReference type="Proteomes" id="UP000035648"/>
    </source>
</evidence>
<dbReference type="SUPFAM" id="SSF53448">
    <property type="entry name" value="Nucleotide-diphospho-sugar transferases"/>
    <property type="match status" value="1"/>
</dbReference>
<feature type="transmembrane region" description="Helical" evidence="1">
    <location>
        <begin position="452"/>
        <end position="474"/>
    </location>
</feature>
<dbReference type="PANTHER" id="PTHR36851:SF1">
    <property type="entry name" value="GLYCO_TRANS_2-LIKE DOMAIN-CONTAINING PROTEIN"/>
    <property type="match status" value="1"/>
</dbReference>
<evidence type="ECO:0000256" key="1">
    <source>
        <dbReference type="SAM" id="Phobius"/>
    </source>
</evidence>
<feature type="transmembrane region" description="Helical" evidence="1">
    <location>
        <begin position="420"/>
        <end position="440"/>
    </location>
</feature>
<gene>
    <name evidence="2" type="ORF">UT28_C0001G0722</name>
</gene>
<name>A0A0G4B3I4_9BACT</name>
<keyword evidence="1" id="KW-1133">Transmembrane helix</keyword>
<keyword evidence="1" id="KW-0812">Transmembrane</keyword>
<keyword evidence="1" id="KW-0472">Membrane</keyword>
<dbReference type="EMBL" id="CP011213">
    <property type="protein sequence ID" value="AKM82511.1"/>
    <property type="molecule type" value="Genomic_DNA"/>
</dbReference>
<feature type="transmembrane region" description="Helical" evidence="1">
    <location>
        <begin position="12"/>
        <end position="41"/>
    </location>
</feature>
<sequence length="499" mass="57949">MKKTKIIRFLEIVPGAIIWIAFILPVFLSFIIPAAVATYVIIFDLYWLYKSIVMGYHLITGYRLMKHDIKIDWIEKCRNLESDPINLKWTGIYHAVMFAVSKENVETVLSSVEALARSDYPLKKIILVLATEARYPVQGQEVVDQVTKKFDGKFFKIISSSHPDIVGEVKAKGANARWAAKQLQKYIELEKILFEDVIVTTADCDTRFHPKYLASLTYKYITDPNRDHRSFQPIPLYSNNIWYAPAISRVIAFGNSFWQLIEVTRPWRLMNFSTHAMSLKMLVEIDFWDVSVVNEDSRQFWRAYFKFDGDHQVVPIFVPVYMDAVLADSWLLTMKNQYLQKKRWYYGVEHFPYVVISSINNKKIPLWDKLVKNYRLFEANYSLATSSIYIAVIAWLPLLINPSFHETVLAQNLQGIVRVLLALTWFGLVISMIISTLLLPPRPRGMGRRKSFEMLAQWVLTPITAIFFSSLPAIDAQTRFMLGKYMTFWVTEKKAVKNA</sequence>
<feature type="transmembrane region" description="Helical" evidence="1">
    <location>
        <begin position="379"/>
        <end position="400"/>
    </location>
</feature>
<organism evidence="2 3">
    <name type="scientific">Berkelbacteria bacterium GW2011_GWE1_39_12</name>
    <dbReference type="NCBI Taxonomy" id="1618337"/>
    <lineage>
        <taxon>Bacteria</taxon>
        <taxon>Candidatus Berkelbacteria</taxon>
    </lineage>
</organism>
<dbReference type="Proteomes" id="UP000035648">
    <property type="component" value="Chromosome"/>
</dbReference>
<dbReference type="STRING" id="1618337.UT28_C0001G0722"/>
<evidence type="ECO:0000313" key="2">
    <source>
        <dbReference type="EMBL" id="AKM82511.1"/>
    </source>
</evidence>
<evidence type="ECO:0008006" key="4">
    <source>
        <dbReference type="Google" id="ProtNLM"/>
    </source>
</evidence>